<dbReference type="InterPro" id="IPR018247">
    <property type="entry name" value="EF_Hand_1_Ca_BS"/>
</dbReference>
<dbReference type="InterPro" id="IPR032485">
    <property type="entry name" value="LRP1-like_beta_prop"/>
</dbReference>
<feature type="chain" id="PRO_5020726722" evidence="1">
    <location>
        <begin position="23"/>
        <end position="329"/>
    </location>
</feature>
<proteinExistence type="predicted"/>
<gene>
    <name evidence="3" type="ORF">E5347_16595</name>
</gene>
<evidence type="ECO:0000313" key="3">
    <source>
        <dbReference type="EMBL" id="TGY38955.1"/>
    </source>
</evidence>
<dbReference type="PROSITE" id="PS00018">
    <property type="entry name" value="EF_HAND_1"/>
    <property type="match status" value="1"/>
</dbReference>
<dbReference type="RefSeq" id="WP_136008338.1">
    <property type="nucleotide sequence ID" value="NZ_SRYR01000024.1"/>
</dbReference>
<comment type="caution">
    <text evidence="3">The sequence shown here is derived from an EMBL/GenBank/DDBJ whole genome shotgun (WGS) entry which is preliminary data.</text>
</comment>
<dbReference type="EMBL" id="SRYR01000024">
    <property type="protein sequence ID" value="TGY38955.1"/>
    <property type="molecule type" value="Genomic_DNA"/>
</dbReference>
<evidence type="ECO:0000259" key="2">
    <source>
        <dbReference type="Pfam" id="PF16472"/>
    </source>
</evidence>
<dbReference type="AlphaFoldDB" id="A0A4S2DBQ6"/>
<feature type="signal peptide" evidence="1">
    <location>
        <begin position="1"/>
        <end position="22"/>
    </location>
</feature>
<dbReference type="Pfam" id="PF16472">
    <property type="entry name" value="DUF5050"/>
    <property type="match status" value="1"/>
</dbReference>
<keyword evidence="4" id="KW-1185">Reference proteome</keyword>
<keyword evidence="1" id="KW-0732">Signal</keyword>
<organism evidence="3 4">
    <name type="scientific">Clostridium sartagoforme</name>
    <dbReference type="NCBI Taxonomy" id="84031"/>
    <lineage>
        <taxon>Bacteria</taxon>
        <taxon>Bacillati</taxon>
        <taxon>Bacillota</taxon>
        <taxon>Clostridia</taxon>
        <taxon>Eubacteriales</taxon>
        <taxon>Clostridiaceae</taxon>
        <taxon>Clostridium</taxon>
    </lineage>
</organism>
<name>A0A4S2DBQ6_9CLOT</name>
<dbReference type="Proteomes" id="UP000306888">
    <property type="component" value="Unassembled WGS sequence"/>
</dbReference>
<reference evidence="3 4" key="1">
    <citation type="submission" date="2019-04" db="EMBL/GenBank/DDBJ databases">
        <title>Microbes associate with the intestines of laboratory mice.</title>
        <authorList>
            <person name="Navarre W."/>
            <person name="Wong E."/>
            <person name="Huang K."/>
            <person name="Tropini C."/>
            <person name="Ng K."/>
            <person name="Yu B."/>
        </authorList>
    </citation>
    <scope>NUCLEOTIDE SEQUENCE [LARGE SCALE GENOMIC DNA]</scope>
    <source>
        <strain evidence="3 4">NM50_B9-20</strain>
    </source>
</reference>
<evidence type="ECO:0000313" key="4">
    <source>
        <dbReference type="Proteomes" id="UP000306888"/>
    </source>
</evidence>
<sequence>MIKKIIAIIMASSFLLVGCSEADDQTSSDENKTTLTTSYKKEIDTSKRIVLSGKTSDYTKYSFLGNLLFFPDPNNDNKLSVAEIKEDTSTINESIIKESFDYSVDSLVSDGNYIYFSSISADKGVYKLDYQKKEITNVINNSTFNLVYQNDFLYYIDSLSKGIYSINLKTTEKKLLSSKQASEFILNNNSIFYKNIEDGNKLYCLKIDASANFKLTDYPVDSFVIYNNFILFSNTTEKNYVYSIDASNLEVKKVLSLSASKLKQYENTIYFINNDDPNSIYKISEEGDNDELKYEEVFSSFTNDYFPYEDGLFIEAASNINEVILLKNK</sequence>
<evidence type="ECO:0000256" key="1">
    <source>
        <dbReference type="SAM" id="SignalP"/>
    </source>
</evidence>
<feature type="domain" description="Prolow-density lipoprotein receptor-related protein 1-like beta-propeller" evidence="2">
    <location>
        <begin position="107"/>
        <end position="300"/>
    </location>
</feature>
<dbReference type="PROSITE" id="PS51257">
    <property type="entry name" value="PROKAR_LIPOPROTEIN"/>
    <property type="match status" value="1"/>
</dbReference>
<accession>A0A4S2DBQ6</accession>
<dbReference type="SUPFAM" id="SSF69304">
    <property type="entry name" value="Tricorn protease N-terminal domain"/>
    <property type="match status" value="1"/>
</dbReference>
<protein>
    <submittedName>
        <fullName evidence="3">DUF5050 domain-containing protein</fullName>
    </submittedName>
</protein>
<dbReference type="OrthoDB" id="1931397at2"/>